<comment type="caution">
    <text evidence="4">The sequence shown here is derived from an EMBL/GenBank/DDBJ whole genome shotgun (WGS) entry which is preliminary data.</text>
</comment>
<reference evidence="4 5" key="1">
    <citation type="submission" date="2019-02" db="EMBL/GenBank/DDBJ databases">
        <title>Genome sequencing of the rare red list fungi Antrodiella citrinella (Flaviporus citrinellus).</title>
        <authorList>
            <person name="Buettner E."/>
            <person name="Kellner H."/>
        </authorList>
    </citation>
    <scope>NUCLEOTIDE SEQUENCE [LARGE SCALE GENOMIC DNA]</scope>
    <source>
        <strain evidence="4 5">DSM 108506</strain>
    </source>
</reference>
<evidence type="ECO:0000256" key="1">
    <source>
        <dbReference type="SAM" id="Coils"/>
    </source>
</evidence>
<feature type="compositionally biased region" description="Low complexity" evidence="2">
    <location>
        <begin position="91"/>
        <end position="103"/>
    </location>
</feature>
<dbReference type="AlphaFoldDB" id="A0A4S4MWM1"/>
<sequence length="531" mass="54982">MSKVKSPASSSSLTTITTNIHATSAHYRDHGSAQGGVAGAGAAAAGENLHVNGNGARLPQTQTTHPRIDGGENGHTHAPAAVNGQNGNGHVGAAVNGTGTVVAPERTPTNLNEASSTPGPSTPSLLSVESVVAERWRRGAAKKRTAEEAGITVSVASRVITRLTEDHQHTTDPDIETPFVDTLDVVKRLLPYHVYQHPLEDLHARRRKGKGKATEEDILREEIAETKFALECWKRRTALEKRFRRARVSSGKRNASDDQAYWLAQTVLEGDRTETAALNAELRSARQELDKVEREKRAAAAAAASAAAIVTPASATATVTTRPAYYPPQQQGSTSTAYASQYRNYSTYSYSQGYNTQYAYQPYTIPGATPATTSSSPSYGASAAYPPPVAARTATTTYTRPPVSSSTAGTSGTPAAGSATPTTIATAKGLGGQTGAIPITLPLSSLSALSALGIVPVAAPAAGQTVPAAVHRGTTNNGASVSLEINVSALQQSQLNGLAFILSALTSRGNGSVTATAGSGETETEMSAGSS</sequence>
<organism evidence="4 5">
    <name type="scientific">Antrodiella citrinella</name>
    <dbReference type="NCBI Taxonomy" id="2447956"/>
    <lineage>
        <taxon>Eukaryota</taxon>
        <taxon>Fungi</taxon>
        <taxon>Dikarya</taxon>
        <taxon>Basidiomycota</taxon>
        <taxon>Agaricomycotina</taxon>
        <taxon>Agaricomycetes</taxon>
        <taxon>Polyporales</taxon>
        <taxon>Steccherinaceae</taxon>
        <taxon>Antrodiella</taxon>
    </lineage>
</organism>
<proteinExistence type="predicted"/>
<gene>
    <name evidence="4" type="ORF">EUX98_g3409</name>
</gene>
<evidence type="ECO:0000259" key="3">
    <source>
        <dbReference type="Pfam" id="PF15249"/>
    </source>
</evidence>
<feature type="compositionally biased region" description="Basic and acidic residues" evidence="2">
    <location>
        <begin position="66"/>
        <end position="75"/>
    </location>
</feature>
<dbReference type="Pfam" id="PF15249">
    <property type="entry name" value="GLTSCR1"/>
    <property type="match status" value="1"/>
</dbReference>
<name>A0A4S4MWM1_9APHY</name>
<feature type="coiled-coil region" evidence="1">
    <location>
        <begin position="268"/>
        <end position="302"/>
    </location>
</feature>
<accession>A0A4S4MWM1</accession>
<evidence type="ECO:0000313" key="4">
    <source>
        <dbReference type="EMBL" id="THH30786.1"/>
    </source>
</evidence>
<feature type="region of interest" description="Disordered" evidence="2">
    <location>
        <begin position="393"/>
        <end position="420"/>
    </location>
</feature>
<keyword evidence="1" id="KW-0175">Coiled coil</keyword>
<evidence type="ECO:0000313" key="5">
    <source>
        <dbReference type="Proteomes" id="UP000308730"/>
    </source>
</evidence>
<feature type="region of interest" description="Disordered" evidence="2">
    <location>
        <begin position="512"/>
        <end position="531"/>
    </location>
</feature>
<protein>
    <recommendedName>
        <fullName evidence="3">GLTSCR protein conserved domain-containing protein</fullName>
    </recommendedName>
</protein>
<evidence type="ECO:0000256" key="2">
    <source>
        <dbReference type="SAM" id="MobiDB-lite"/>
    </source>
</evidence>
<keyword evidence="5" id="KW-1185">Reference proteome</keyword>
<feature type="region of interest" description="Disordered" evidence="2">
    <location>
        <begin position="50"/>
        <end position="127"/>
    </location>
</feature>
<dbReference type="OrthoDB" id="2556847at2759"/>
<feature type="domain" description="GLTSCR protein conserved" evidence="3">
    <location>
        <begin position="166"/>
        <end position="278"/>
    </location>
</feature>
<dbReference type="EMBL" id="SGPM01000068">
    <property type="protein sequence ID" value="THH30786.1"/>
    <property type="molecule type" value="Genomic_DNA"/>
</dbReference>
<dbReference type="InterPro" id="IPR015671">
    <property type="entry name" value="GSCR1_dom"/>
</dbReference>
<feature type="compositionally biased region" description="Low complexity" evidence="2">
    <location>
        <begin position="115"/>
        <end position="127"/>
    </location>
</feature>
<dbReference type="Proteomes" id="UP000308730">
    <property type="component" value="Unassembled WGS sequence"/>
</dbReference>